<dbReference type="GO" id="GO:0004252">
    <property type="term" value="F:serine-type endopeptidase activity"/>
    <property type="evidence" value="ECO:0007669"/>
    <property type="project" value="InterPro"/>
</dbReference>
<dbReference type="SUPFAM" id="SSF50156">
    <property type="entry name" value="PDZ domain-like"/>
    <property type="match status" value="1"/>
</dbReference>
<dbReference type="SUPFAM" id="SSF50494">
    <property type="entry name" value="Trypsin-like serine proteases"/>
    <property type="match status" value="1"/>
</dbReference>
<keyword evidence="4" id="KW-0720">Serine protease</keyword>
<dbReference type="Gene3D" id="2.40.10.10">
    <property type="entry name" value="Trypsin-like serine proteases"/>
    <property type="match status" value="2"/>
</dbReference>
<protein>
    <submittedName>
        <fullName evidence="5">Serine protease Do</fullName>
    </submittedName>
</protein>
<dbReference type="InterPro" id="IPR001940">
    <property type="entry name" value="Peptidase_S1C"/>
</dbReference>
<dbReference type="SMART" id="SM00228">
    <property type="entry name" value="PDZ"/>
    <property type="match status" value="1"/>
</dbReference>
<evidence type="ECO:0000256" key="2">
    <source>
        <dbReference type="ARBA" id="ARBA00022670"/>
    </source>
</evidence>
<dbReference type="PANTHER" id="PTHR43343">
    <property type="entry name" value="PEPTIDASE S12"/>
    <property type="match status" value="1"/>
</dbReference>
<sequence length="425" mass="43892">MLGLDRKTRSDDTRADKKNSLVKVGVVALVAGLVGGGAGAAGLTYFMNETETGSTLTSNSTPVKVSDTNVKGSSAATKAFNKTSAAVVSVINLQKQDDSISGYDTLFGQSSSSSSSSGSSSSSLETASEGSGVIYKTSGKYAYIVTNNHVVEDSNALQVLLSDGTKLTAKLIGTDDISDLAVLRVKADKVTDVAEFANSNELKTGETVLAIGSPMGTEYATSVTQGIISATKREVESTDEDGNELGTATVIQTDAAINSGNSGGALINLAGQVVGINSMKLSSTSTSEATVEGMGFAIPSNTVVTIINQLETKGKVERPALGIKMLDLSEVSISDQSSVLDVPSSVTGGVVVMSVVKNTPAAKLGLEKYDVITKIDGKTITDTGDLRDALYAHKLGDTIKVTRYHNGKVQTSEVKLTTKTSDLNS</sequence>
<dbReference type="AlphaFoldDB" id="A0A288QCD5"/>
<dbReference type="RefSeq" id="WP_070230568.1">
    <property type="nucleotide sequence ID" value="NZ_BJYO01000005.1"/>
</dbReference>
<keyword evidence="6" id="KW-1185">Reference proteome</keyword>
<dbReference type="Pfam" id="PF13180">
    <property type="entry name" value="PDZ_2"/>
    <property type="match status" value="1"/>
</dbReference>
<dbReference type="PRINTS" id="PR00834">
    <property type="entry name" value="PROTEASES2C"/>
</dbReference>
<dbReference type="InterPro" id="IPR051201">
    <property type="entry name" value="Chloro_Bact_Ser_Proteases"/>
</dbReference>
<dbReference type="InterPro" id="IPR043504">
    <property type="entry name" value="Peptidase_S1_PA_chymotrypsin"/>
</dbReference>
<dbReference type="EMBL" id="QRAS01000003">
    <property type="protein sequence ID" value="RDL05275.1"/>
    <property type="molecule type" value="Genomic_DNA"/>
</dbReference>
<evidence type="ECO:0000313" key="6">
    <source>
        <dbReference type="Proteomes" id="UP000254912"/>
    </source>
</evidence>
<dbReference type="GeneID" id="94546569"/>
<dbReference type="Pfam" id="PF13365">
    <property type="entry name" value="Trypsin_2"/>
    <property type="match status" value="1"/>
</dbReference>
<keyword evidence="3" id="KW-0378">Hydrolase</keyword>
<comment type="similarity">
    <text evidence="1">Belongs to the peptidase S1C family.</text>
</comment>
<dbReference type="Proteomes" id="UP000254912">
    <property type="component" value="Unassembled WGS sequence"/>
</dbReference>
<dbReference type="KEGG" id="wso:WSWS_01383"/>
<dbReference type="PANTHER" id="PTHR43343:SF3">
    <property type="entry name" value="PROTEASE DO-LIKE 8, CHLOROPLASTIC"/>
    <property type="match status" value="1"/>
</dbReference>
<evidence type="ECO:0000256" key="1">
    <source>
        <dbReference type="ARBA" id="ARBA00010541"/>
    </source>
</evidence>
<comment type="caution">
    <text evidence="5">The sequence shown here is derived from an EMBL/GenBank/DDBJ whole genome shotgun (WGS) entry which is preliminary data.</text>
</comment>
<accession>A0A288QCD5</accession>
<evidence type="ECO:0000256" key="4">
    <source>
        <dbReference type="ARBA" id="ARBA00022825"/>
    </source>
</evidence>
<dbReference type="InterPro" id="IPR009003">
    <property type="entry name" value="Peptidase_S1_PA"/>
</dbReference>
<dbReference type="CDD" id="cd06781">
    <property type="entry name" value="cpPDZ_BsHtra-like"/>
    <property type="match status" value="1"/>
</dbReference>
<dbReference type="InterPro" id="IPR001478">
    <property type="entry name" value="PDZ"/>
</dbReference>
<evidence type="ECO:0000313" key="5">
    <source>
        <dbReference type="EMBL" id="RDL05275.1"/>
    </source>
</evidence>
<reference evidence="5 6" key="1">
    <citation type="submission" date="2018-07" db="EMBL/GenBank/DDBJ databases">
        <title>Genomic Encyclopedia of Type Strains, Phase III (KMG-III): the genomes of soil and plant-associated and newly described type strains.</title>
        <authorList>
            <person name="Whitman W."/>
        </authorList>
    </citation>
    <scope>NUCLEOTIDE SEQUENCE [LARGE SCALE GENOMIC DNA]</scope>
    <source>
        <strain evidence="5 6">CECT 7031</strain>
    </source>
</reference>
<dbReference type="GO" id="GO:0006508">
    <property type="term" value="P:proteolysis"/>
    <property type="evidence" value="ECO:0007669"/>
    <property type="project" value="UniProtKB-KW"/>
</dbReference>
<evidence type="ECO:0000256" key="3">
    <source>
        <dbReference type="ARBA" id="ARBA00022801"/>
    </source>
</evidence>
<proteinExistence type="inferred from homology"/>
<organism evidence="5 6">
    <name type="scientific">Weissella soli</name>
    <dbReference type="NCBI Taxonomy" id="155866"/>
    <lineage>
        <taxon>Bacteria</taxon>
        <taxon>Bacillati</taxon>
        <taxon>Bacillota</taxon>
        <taxon>Bacilli</taxon>
        <taxon>Lactobacillales</taxon>
        <taxon>Lactobacillaceae</taxon>
        <taxon>Weissella</taxon>
    </lineage>
</organism>
<gene>
    <name evidence="5" type="ORF">DFP99_1226</name>
</gene>
<dbReference type="Gene3D" id="2.30.42.10">
    <property type="match status" value="1"/>
</dbReference>
<keyword evidence="2 5" id="KW-0645">Protease</keyword>
<dbReference type="InterPro" id="IPR036034">
    <property type="entry name" value="PDZ_sf"/>
</dbReference>
<name>A0A288QCD5_9LACO</name>